<evidence type="ECO:0000313" key="3">
    <source>
        <dbReference type="Proteomes" id="UP000606974"/>
    </source>
</evidence>
<keyword evidence="3" id="KW-1185">Reference proteome</keyword>
<name>A0A8H7E7I9_9EURO</name>
<dbReference type="OrthoDB" id="10480580at2759"/>
<feature type="region of interest" description="Disordered" evidence="1">
    <location>
        <begin position="1"/>
        <end position="93"/>
    </location>
</feature>
<proteinExistence type="predicted"/>
<dbReference type="EMBL" id="JAACFV010000037">
    <property type="protein sequence ID" value="KAF7509786.1"/>
    <property type="molecule type" value="Genomic_DNA"/>
</dbReference>
<evidence type="ECO:0000256" key="1">
    <source>
        <dbReference type="SAM" id="MobiDB-lite"/>
    </source>
</evidence>
<reference evidence="2" key="1">
    <citation type="submission" date="2020-02" db="EMBL/GenBank/DDBJ databases">
        <authorList>
            <person name="Palmer J.M."/>
        </authorList>
    </citation>
    <scope>NUCLEOTIDE SEQUENCE</scope>
    <source>
        <strain evidence="2">EPUS1.4</strain>
        <tissue evidence="2">Thallus</tissue>
    </source>
</reference>
<comment type="caution">
    <text evidence="2">The sequence shown here is derived from an EMBL/GenBank/DDBJ whole genome shotgun (WGS) entry which is preliminary data.</text>
</comment>
<organism evidence="2 3">
    <name type="scientific">Endocarpon pusillum</name>
    <dbReference type="NCBI Taxonomy" id="364733"/>
    <lineage>
        <taxon>Eukaryota</taxon>
        <taxon>Fungi</taxon>
        <taxon>Dikarya</taxon>
        <taxon>Ascomycota</taxon>
        <taxon>Pezizomycotina</taxon>
        <taxon>Eurotiomycetes</taxon>
        <taxon>Chaetothyriomycetidae</taxon>
        <taxon>Verrucariales</taxon>
        <taxon>Verrucariaceae</taxon>
        <taxon>Endocarpon</taxon>
    </lineage>
</organism>
<feature type="compositionally biased region" description="Basic and acidic residues" evidence="1">
    <location>
        <begin position="54"/>
        <end position="75"/>
    </location>
</feature>
<dbReference type="Proteomes" id="UP000606974">
    <property type="component" value="Unassembled WGS sequence"/>
</dbReference>
<gene>
    <name evidence="2" type="ORF">GJ744_007481</name>
</gene>
<dbReference type="AlphaFoldDB" id="A0A8H7E7I9"/>
<accession>A0A8H7E7I9</accession>
<sequence length="168" mass="19189">MSDQQRSTKRKNQKLLHITPTQNLKKPHQIPKPPPRTPPHTILTGLDSKKRKRTTENRNPEHSNKRECIIIKDEDAAPPVPAPKTPTKEKKASWSTKIWIDLDLDPVLGSTPGTAIDLCQSDEEPKRKNRVKETKQKVRCQAWLEEVPDESCSIRCNNNYVTCEQVLG</sequence>
<protein>
    <submittedName>
        <fullName evidence="2">Uncharacterized protein</fullName>
    </submittedName>
</protein>
<evidence type="ECO:0000313" key="2">
    <source>
        <dbReference type="EMBL" id="KAF7509786.1"/>
    </source>
</evidence>